<dbReference type="RefSeq" id="WP_187537550.1">
    <property type="nucleotide sequence ID" value="NZ_CP060718.1"/>
</dbReference>
<feature type="domain" description="DUF559" evidence="1">
    <location>
        <begin position="5"/>
        <end position="95"/>
    </location>
</feature>
<gene>
    <name evidence="2" type="ORF">H9L13_09935</name>
</gene>
<dbReference type="InterPro" id="IPR007569">
    <property type="entry name" value="DUF559"/>
</dbReference>
<dbReference type="PANTHER" id="PTHR38590">
    <property type="entry name" value="BLL0828 PROTEIN"/>
    <property type="match status" value="1"/>
</dbReference>
<dbReference type="CDD" id="cd01038">
    <property type="entry name" value="Endonuclease_DUF559"/>
    <property type="match status" value="1"/>
</dbReference>
<dbReference type="Proteomes" id="UP000515971">
    <property type="component" value="Chromosome"/>
</dbReference>
<sequence length="117" mass="13197">MSLPEVILRQQLRRRPGGYKFRRQHPAGAYVLDFACVASRLAIEIDGESHERGDHSHRDDCRDEWLANQGFSTLRISARDVLQNVGGVVEAIVLRCGAAQPLRRRFAPPPPRIGEEL</sequence>
<protein>
    <submittedName>
        <fullName evidence="2">DUF559 domain-containing protein</fullName>
    </submittedName>
</protein>
<evidence type="ECO:0000313" key="3">
    <source>
        <dbReference type="Proteomes" id="UP000515971"/>
    </source>
</evidence>
<dbReference type="KEGG" id="slut:H9L13_09935"/>
<dbReference type="SUPFAM" id="SSF52980">
    <property type="entry name" value="Restriction endonuclease-like"/>
    <property type="match status" value="1"/>
</dbReference>
<proteinExistence type="predicted"/>
<evidence type="ECO:0000313" key="2">
    <source>
        <dbReference type="EMBL" id="QNN66958.1"/>
    </source>
</evidence>
<dbReference type="AlphaFoldDB" id="A0A7G9SGI3"/>
<name>A0A7G9SGI3_9SPHN</name>
<organism evidence="2 3">
    <name type="scientific">Sphingomonas lutea</name>
    <dbReference type="NCBI Taxonomy" id="1045317"/>
    <lineage>
        <taxon>Bacteria</taxon>
        <taxon>Pseudomonadati</taxon>
        <taxon>Pseudomonadota</taxon>
        <taxon>Alphaproteobacteria</taxon>
        <taxon>Sphingomonadales</taxon>
        <taxon>Sphingomonadaceae</taxon>
        <taxon>Sphingomonas</taxon>
    </lineage>
</organism>
<dbReference type="Gene3D" id="3.40.960.10">
    <property type="entry name" value="VSR Endonuclease"/>
    <property type="match status" value="1"/>
</dbReference>
<accession>A0A7G9SGI3</accession>
<dbReference type="Pfam" id="PF04480">
    <property type="entry name" value="DUF559"/>
    <property type="match status" value="1"/>
</dbReference>
<dbReference type="PANTHER" id="PTHR38590:SF1">
    <property type="entry name" value="BLL0828 PROTEIN"/>
    <property type="match status" value="1"/>
</dbReference>
<dbReference type="EMBL" id="CP060718">
    <property type="protein sequence ID" value="QNN66958.1"/>
    <property type="molecule type" value="Genomic_DNA"/>
</dbReference>
<dbReference type="InterPro" id="IPR011335">
    <property type="entry name" value="Restrct_endonuc-II-like"/>
</dbReference>
<evidence type="ECO:0000259" key="1">
    <source>
        <dbReference type="Pfam" id="PF04480"/>
    </source>
</evidence>
<dbReference type="InterPro" id="IPR047216">
    <property type="entry name" value="Endonuclease_DUF559_bact"/>
</dbReference>
<reference evidence="2 3" key="1">
    <citation type="submission" date="2020-08" db="EMBL/GenBank/DDBJ databases">
        <title>Genome sequence of Sphingomonas lutea KCTC 23642T.</title>
        <authorList>
            <person name="Hyun D.-W."/>
            <person name="Bae J.-W."/>
        </authorList>
    </citation>
    <scope>NUCLEOTIDE SEQUENCE [LARGE SCALE GENOMIC DNA]</scope>
    <source>
        <strain evidence="2 3">KCTC 23642</strain>
    </source>
</reference>
<keyword evidence="3" id="KW-1185">Reference proteome</keyword>